<dbReference type="EMBL" id="LCWF01000066">
    <property type="protein sequence ID" value="KKY23610.1"/>
    <property type="molecule type" value="Genomic_DNA"/>
</dbReference>
<dbReference type="SUPFAM" id="SSF48452">
    <property type="entry name" value="TPR-like"/>
    <property type="match status" value="1"/>
</dbReference>
<gene>
    <name evidence="3" type="ORF">UCRPC4_g02873</name>
</gene>
<feature type="repeat" description="PPR" evidence="1">
    <location>
        <begin position="597"/>
        <end position="631"/>
    </location>
</feature>
<dbReference type="OrthoDB" id="1882346at2759"/>
<dbReference type="AlphaFoldDB" id="A0A0G2H4C2"/>
<organism evidence="3 4">
    <name type="scientific">Phaeomoniella chlamydospora</name>
    <name type="common">Phaeoacremonium chlamydosporum</name>
    <dbReference type="NCBI Taxonomy" id="158046"/>
    <lineage>
        <taxon>Eukaryota</taxon>
        <taxon>Fungi</taxon>
        <taxon>Dikarya</taxon>
        <taxon>Ascomycota</taxon>
        <taxon>Pezizomycotina</taxon>
        <taxon>Eurotiomycetes</taxon>
        <taxon>Chaetothyriomycetidae</taxon>
        <taxon>Phaeomoniellales</taxon>
        <taxon>Phaeomoniellaceae</taxon>
        <taxon>Phaeomoniella</taxon>
    </lineage>
</organism>
<dbReference type="InterPro" id="IPR011990">
    <property type="entry name" value="TPR-like_helical_dom_sf"/>
</dbReference>
<feature type="region of interest" description="Disordered" evidence="2">
    <location>
        <begin position="826"/>
        <end position="852"/>
    </location>
</feature>
<dbReference type="PANTHER" id="PTHR46862">
    <property type="entry name" value="OS07G0661900 PROTEIN"/>
    <property type="match status" value="1"/>
</dbReference>
<dbReference type="Pfam" id="PF01535">
    <property type="entry name" value="PPR"/>
    <property type="match status" value="1"/>
</dbReference>
<dbReference type="Proteomes" id="UP000053317">
    <property type="component" value="Unassembled WGS sequence"/>
</dbReference>
<proteinExistence type="predicted"/>
<evidence type="ECO:0000313" key="4">
    <source>
        <dbReference type="Proteomes" id="UP000053317"/>
    </source>
</evidence>
<reference evidence="3 4" key="2">
    <citation type="submission" date="2015-05" db="EMBL/GenBank/DDBJ databases">
        <authorList>
            <person name="Morales-Cruz A."/>
            <person name="Amrine K.C."/>
            <person name="Cantu D."/>
        </authorList>
    </citation>
    <scope>NUCLEOTIDE SEQUENCE [LARGE SCALE GENOMIC DNA]</scope>
    <source>
        <strain evidence="3">UCRPC4</strain>
    </source>
</reference>
<feature type="repeat" description="PPR" evidence="1">
    <location>
        <begin position="420"/>
        <end position="454"/>
    </location>
</feature>
<comment type="caution">
    <text evidence="3">The sequence shown here is derived from an EMBL/GenBank/DDBJ whole genome shotgun (WGS) entry which is preliminary data.</text>
</comment>
<evidence type="ECO:0000256" key="1">
    <source>
        <dbReference type="PROSITE-ProRule" id="PRU00708"/>
    </source>
</evidence>
<dbReference type="PROSITE" id="PS51375">
    <property type="entry name" value="PPR"/>
    <property type="match status" value="2"/>
</dbReference>
<dbReference type="Pfam" id="PF13041">
    <property type="entry name" value="PPR_2"/>
    <property type="match status" value="1"/>
</dbReference>
<keyword evidence="4" id="KW-1185">Reference proteome</keyword>
<reference evidence="3 4" key="1">
    <citation type="submission" date="2015-05" db="EMBL/GenBank/DDBJ databases">
        <title>Distinctive expansion of gene families associated with plant cell wall degradation and secondary metabolism in the genomes of grapevine trunk pathogens.</title>
        <authorList>
            <person name="Lawrence D.P."/>
            <person name="Travadon R."/>
            <person name="Rolshausen P.E."/>
            <person name="Baumgartner K."/>
        </authorList>
    </citation>
    <scope>NUCLEOTIDE SEQUENCE [LARGE SCALE GENOMIC DNA]</scope>
    <source>
        <strain evidence="3">UCRPC4</strain>
    </source>
</reference>
<name>A0A0G2H4C2_PHACM</name>
<protein>
    <submittedName>
        <fullName evidence="3">Putative translation regulator</fullName>
    </submittedName>
</protein>
<dbReference type="InterPro" id="IPR002885">
    <property type="entry name" value="PPR_rpt"/>
</dbReference>
<dbReference type="Gene3D" id="1.25.40.10">
    <property type="entry name" value="Tetratricopeptide repeat domain"/>
    <property type="match status" value="3"/>
</dbReference>
<sequence>MPLPRILPGSKKANLLRGRLDNRWIEDGDTIFGKTLRDDSLKNSDLDTPEDYRRSENGWSSNVDDRYRSLISAVKAIAEFDTTHHDIRDASMCHIAASCAVDLEDDILANRIVDASATTPYILQTMAPIFEFYVANDRFEDAASLIADVNKHLHPDAVFDNQSSGTQIYHRSLIEKLSADAFRKNLRFTMKHPGQISDRIKKKYILSLPKKAISVVRSLPDVAPYRDSENMRDLAIFLLHTILRQRILGRGLTPKGFLKLIEEYDDAGVLDPVDIALAIRARGADAARNRWEIAVMLYRILRHRFPTYTVETRTFGSLLSVMANSQTAKPSDFRFILDEFASVHGMPDERAYQLSLTACAKAGDARAVEEIFAEFQKSYGKTRDLAFLNPLVYVHAITGNIREARMKFDWITIDLGVQADKALWNTLLYAFARADNLEGAVEIFNKMKAANFKPDQFTYGTVMSICAQAGDLESVLHIAADAEQADIPLTNHMLDTIVRAYCRNGEPERAEEVVEAAVRMQSPEQTVRLWNSLLIHHSLHANTSKLLRIQERMKELDIRPDAGAYAAWMLSLTKVGKSKDALRILRALHLDQQTTLSATHYAIVMNGYAKEGNRDQVTRLYSELLERPGGPDISTDYAVLVSLTRRDLHNQGLAMRSVLLDPHSHVLSDTKGAVARYELSTELPHAKDFLDRILQSLDITKLATKYILPGVGKLDARHIVPIKLFRFMVRVYGKSKAEARVSELFGKYKEAVKKLRPHANLEVEGPLALQAEKMYLHAGRGEHHKVQDIWDELVIEAIRSGRTRKHIMQKLDLDVHHQMVHTNVSEGSAQDSAAQNESHSSSTAEVPSDPLLEPGLKVMHSHRFDLSRPLTNYMHSLARQNLYERLPPLIANMQRVGFALDSKNWNSYIQLMASSPEPHHQFLAFTTFEEKLLPTMPPWAVLIRGKAIRRNRNPQDGPRELGKVQFLENIDPDALYPHYRTLVFLGAALVRFRQRSANDEGTELHRLLQTAMKSVAVVTQMPYRKDRIQGHLLRGRDVRGDLVRISEEPRHRSRHGLLTPAIATFEDLSPDDMEAFNELRKMLPENLGKLQDSSARLEIKSCVRNFFGVGDFQKSEPSGDSEADKIAITTPQALTNISLETMEEIIRNARAPSMIANEEIGDPAYDATKIIQHWREEALPDEKPSQELADFKKHLRKGDKKILFKEKGVFESTQKCEDTK</sequence>
<dbReference type="PANTHER" id="PTHR46862:SF3">
    <property type="entry name" value="OS07G0661900 PROTEIN"/>
    <property type="match status" value="1"/>
</dbReference>
<evidence type="ECO:0000313" key="3">
    <source>
        <dbReference type="EMBL" id="KKY23610.1"/>
    </source>
</evidence>
<feature type="compositionally biased region" description="Polar residues" evidence="2">
    <location>
        <begin position="826"/>
        <end position="845"/>
    </location>
</feature>
<dbReference type="NCBIfam" id="TIGR00756">
    <property type="entry name" value="PPR"/>
    <property type="match status" value="1"/>
</dbReference>
<evidence type="ECO:0000256" key="2">
    <source>
        <dbReference type="SAM" id="MobiDB-lite"/>
    </source>
</evidence>
<accession>A0A0G2H4C2</accession>